<evidence type="ECO:0000313" key="2">
    <source>
        <dbReference type="EMBL" id="MBS7810244.1"/>
    </source>
</evidence>
<dbReference type="InterPro" id="IPR016181">
    <property type="entry name" value="Acyl_CoA_acyltransferase"/>
</dbReference>
<dbReference type="RefSeq" id="WP_213668876.1">
    <property type="nucleotide sequence ID" value="NZ_JAHCDA010000001.1"/>
</dbReference>
<accession>A0ABS5Q962</accession>
<keyword evidence="3" id="KW-1185">Reference proteome</keyword>
<dbReference type="Proteomes" id="UP000766336">
    <property type="component" value="Unassembled WGS sequence"/>
</dbReference>
<proteinExistence type="predicted"/>
<dbReference type="SUPFAM" id="SSF55729">
    <property type="entry name" value="Acyl-CoA N-acyltransferases (Nat)"/>
    <property type="match status" value="1"/>
</dbReference>
<organism evidence="2 3">
    <name type="scientific">Roseococcus pinisoli</name>
    <dbReference type="NCBI Taxonomy" id="2835040"/>
    <lineage>
        <taxon>Bacteria</taxon>
        <taxon>Pseudomonadati</taxon>
        <taxon>Pseudomonadota</taxon>
        <taxon>Alphaproteobacteria</taxon>
        <taxon>Acetobacterales</taxon>
        <taxon>Roseomonadaceae</taxon>
        <taxon>Roseococcus</taxon>
    </lineage>
</organism>
<reference evidence="2 3" key="1">
    <citation type="submission" date="2021-05" db="EMBL/GenBank/DDBJ databases">
        <title>Roseococcus sp. XZZS9, whole genome shotgun sequencing project.</title>
        <authorList>
            <person name="Zhao G."/>
            <person name="Shen L."/>
        </authorList>
    </citation>
    <scope>NUCLEOTIDE SEQUENCE [LARGE SCALE GENOMIC DNA]</scope>
    <source>
        <strain evidence="2 3">XZZS9</strain>
    </source>
</reference>
<dbReference type="EMBL" id="JAHCDA010000001">
    <property type="protein sequence ID" value="MBS7810244.1"/>
    <property type="molecule type" value="Genomic_DNA"/>
</dbReference>
<protein>
    <submittedName>
        <fullName evidence="2">GNAT family N-acetyltransferase</fullName>
    </submittedName>
</protein>
<evidence type="ECO:0000259" key="1">
    <source>
        <dbReference type="PROSITE" id="PS51186"/>
    </source>
</evidence>
<dbReference type="CDD" id="cd04301">
    <property type="entry name" value="NAT_SF"/>
    <property type="match status" value="1"/>
</dbReference>
<comment type="caution">
    <text evidence="2">The sequence shown here is derived from an EMBL/GenBank/DDBJ whole genome shotgun (WGS) entry which is preliminary data.</text>
</comment>
<dbReference type="InterPro" id="IPR000182">
    <property type="entry name" value="GNAT_dom"/>
</dbReference>
<evidence type="ECO:0000313" key="3">
    <source>
        <dbReference type="Proteomes" id="UP000766336"/>
    </source>
</evidence>
<dbReference type="Pfam" id="PF00583">
    <property type="entry name" value="Acetyltransf_1"/>
    <property type="match status" value="1"/>
</dbReference>
<name>A0ABS5Q962_9PROT</name>
<dbReference type="PROSITE" id="PS51186">
    <property type="entry name" value="GNAT"/>
    <property type="match status" value="1"/>
</dbReference>
<dbReference type="Gene3D" id="3.40.630.30">
    <property type="match status" value="1"/>
</dbReference>
<feature type="domain" description="N-acetyltransferase" evidence="1">
    <location>
        <begin position="10"/>
        <end position="156"/>
    </location>
</feature>
<gene>
    <name evidence="2" type="ORF">KHU32_04795</name>
</gene>
<sequence length="206" mass="22585">MSSFRGYSPLVYRRIGRADLARVELLDLDPEQVERYLDPLSEIVAAVRKGPAHSLIGVELAGELIGFYVVHPDRRDAACWWLGWLALSRAHQGSGHGGAILVAVRERLSRIPGCRRIRLLVVAENHGARRLYARHGFRLVDIRPRTGDLVLEHDCGDGRPEGQVTPLSLGRGFASDASGHLRLRPKAGPHAAWVIGVERGPPGLAP</sequence>